<dbReference type="Pfam" id="PF01412">
    <property type="entry name" value="ArfGap"/>
    <property type="match status" value="1"/>
</dbReference>
<feature type="domain" description="Arf-GAP" evidence="6">
    <location>
        <begin position="44"/>
        <end position="123"/>
    </location>
</feature>
<evidence type="ECO:0000259" key="6">
    <source>
        <dbReference type="PROSITE" id="PS50115"/>
    </source>
</evidence>
<keyword evidence="2" id="KW-0479">Metal-binding</keyword>
<dbReference type="GO" id="GO:0000139">
    <property type="term" value="C:Golgi membrane"/>
    <property type="evidence" value="ECO:0007669"/>
    <property type="project" value="GOC"/>
</dbReference>
<protein>
    <recommendedName>
        <fullName evidence="6">Arf-GAP domain-containing protein</fullName>
    </recommendedName>
</protein>
<dbReference type="InterPro" id="IPR001164">
    <property type="entry name" value="ArfGAP_dom"/>
</dbReference>
<organism evidence="7">
    <name type="scientific">Leptocylindrus danicus</name>
    <dbReference type="NCBI Taxonomy" id="163516"/>
    <lineage>
        <taxon>Eukaryota</taxon>
        <taxon>Sar</taxon>
        <taxon>Stramenopiles</taxon>
        <taxon>Ochrophyta</taxon>
        <taxon>Bacillariophyta</taxon>
        <taxon>Coscinodiscophyceae</taxon>
        <taxon>Chaetocerotophycidae</taxon>
        <taxon>Leptocylindrales</taxon>
        <taxon>Leptocylindraceae</taxon>
        <taxon>Leptocylindrus</taxon>
    </lineage>
</organism>
<dbReference type="PROSITE" id="PS50115">
    <property type="entry name" value="ARFGAP"/>
    <property type="match status" value="1"/>
</dbReference>
<dbReference type="GO" id="GO:0008270">
    <property type="term" value="F:zinc ion binding"/>
    <property type="evidence" value="ECO:0007669"/>
    <property type="project" value="UniProtKB-KW"/>
</dbReference>
<evidence type="ECO:0000256" key="5">
    <source>
        <dbReference type="PROSITE-ProRule" id="PRU00288"/>
    </source>
</evidence>
<dbReference type="InterPro" id="IPR038508">
    <property type="entry name" value="ArfGAP_dom_sf"/>
</dbReference>
<keyword evidence="4" id="KW-0862">Zinc</keyword>
<dbReference type="SUPFAM" id="SSF57863">
    <property type="entry name" value="ArfGap/RecO-like zinc finger"/>
    <property type="match status" value="1"/>
</dbReference>
<reference evidence="7" key="1">
    <citation type="submission" date="2021-01" db="EMBL/GenBank/DDBJ databases">
        <authorList>
            <person name="Corre E."/>
            <person name="Pelletier E."/>
            <person name="Niang G."/>
            <person name="Scheremetjew M."/>
            <person name="Finn R."/>
            <person name="Kale V."/>
            <person name="Holt S."/>
            <person name="Cochrane G."/>
            <person name="Meng A."/>
            <person name="Brown T."/>
            <person name="Cohen L."/>
        </authorList>
    </citation>
    <scope>NUCLEOTIDE SEQUENCE</scope>
    <source>
        <strain evidence="7">B650</strain>
    </source>
</reference>
<dbReference type="PANTHER" id="PTHR45686:SF4">
    <property type="entry name" value="ADP-RIBOSYLATION FACTOR GTPASE ACTIVATING PROTEIN 3, ISOFORM H"/>
    <property type="match status" value="1"/>
</dbReference>
<keyword evidence="3 5" id="KW-0863">Zinc-finger</keyword>
<gene>
    <name evidence="7" type="ORF">LDAN0321_LOCUS19622</name>
</gene>
<dbReference type="InterPro" id="IPR037278">
    <property type="entry name" value="ARFGAP/RecO"/>
</dbReference>
<evidence type="ECO:0000313" key="7">
    <source>
        <dbReference type="EMBL" id="CAD9609966.1"/>
    </source>
</evidence>
<keyword evidence="1" id="KW-0343">GTPase activation</keyword>
<dbReference type="GO" id="GO:0048205">
    <property type="term" value="P:COPI coating of Golgi vesicle"/>
    <property type="evidence" value="ECO:0007669"/>
    <property type="project" value="TreeGrafter"/>
</dbReference>
<dbReference type="PRINTS" id="PR00405">
    <property type="entry name" value="REVINTRACTNG"/>
</dbReference>
<evidence type="ECO:0000256" key="4">
    <source>
        <dbReference type="ARBA" id="ARBA00022833"/>
    </source>
</evidence>
<dbReference type="PANTHER" id="PTHR45686">
    <property type="entry name" value="ADP-RIBOSYLATION FACTOR GTPASE ACTIVATING PROTEIN 3, ISOFORM H-RELATED"/>
    <property type="match status" value="1"/>
</dbReference>
<dbReference type="SMART" id="SM00105">
    <property type="entry name" value="ArfGap"/>
    <property type="match status" value="1"/>
</dbReference>
<dbReference type="AlphaFoldDB" id="A0A7S2PQ48"/>
<dbReference type="EMBL" id="HBGY01031471">
    <property type="protein sequence ID" value="CAD9609966.1"/>
    <property type="molecule type" value="Transcribed_RNA"/>
</dbReference>
<evidence type="ECO:0000256" key="3">
    <source>
        <dbReference type="ARBA" id="ARBA00022771"/>
    </source>
</evidence>
<sequence length="238" mass="26594">MTMTVRMMDSSQSTSALMAMAAQELKKIAQDCDEMTAAPVTIPPACLTLIKSIPGNMYCIDCGSDRCEMASVNHGTLHCGSCIAKHRALGRRSTIKSTKLDGWSVNELLFMLEGGNQQLADYFAKHKLLSNDGRPHYGFRSDSAASMCSSVATYTTTETSRTRTPVAEEVKKYKTKAAKHYRNQLGAHVKRIVDSHMYNGRDISPNFNMFVTVSDIFQSIKERSKLQRDKTFRKSRSR</sequence>
<proteinExistence type="predicted"/>
<name>A0A7S2PQ48_9STRA</name>
<dbReference type="Gene3D" id="1.10.220.150">
    <property type="entry name" value="Arf GTPase activating protein"/>
    <property type="match status" value="1"/>
</dbReference>
<dbReference type="GO" id="GO:0005096">
    <property type="term" value="F:GTPase activator activity"/>
    <property type="evidence" value="ECO:0007669"/>
    <property type="project" value="UniProtKB-KW"/>
</dbReference>
<evidence type="ECO:0000256" key="2">
    <source>
        <dbReference type="ARBA" id="ARBA00022723"/>
    </source>
</evidence>
<evidence type="ECO:0000256" key="1">
    <source>
        <dbReference type="ARBA" id="ARBA00022468"/>
    </source>
</evidence>
<accession>A0A7S2PQ48</accession>